<dbReference type="FunFam" id="3.30.70.270:FF:000001">
    <property type="entry name" value="Diguanylate cyclase domain protein"/>
    <property type="match status" value="1"/>
</dbReference>
<feature type="region of interest" description="Disordered" evidence="2">
    <location>
        <begin position="170"/>
        <end position="192"/>
    </location>
</feature>
<organism evidence="6 7">
    <name type="scientific">Rhodobacter capsulatus</name>
    <name type="common">Rhodopseudomonas capsulata</name>
    <dbReference type="NCBI Taxonomy" id="1061"/>
    <lineage>
        <taxon>Bacteria</taxon>
        <taxon>Pseudomonadati</taxon>
        <taxon>Pseudomonadota</taxon>
        <taxon>Alphaproteobacteria</taxon>
        <taxon>Rhodobacterales</taxon>
        <taxon>Rhodobacter group</taxon>
        <taxon>Rhodobacter</taxon>
    </lineage>
</organism>
<keyword evidence="1" id="KW-0175">Coiled coil</keyword>
<feature type="domain" description="PAC" evidence="3">
    <location>
        <begin position="624"/>
        <end position="675"/>
    </location>
</feature>
<dbReference type="SMART" id="SM00267">
    <property type="entry name" value="GGDEF"/>
    <property type="match status" value="1"/>
</dbReference>
<dbReference type="PROSITE" id="PS50113">
    <property type="entry name" value="PAC"/>
    <property type="match status" value="3"/>
</dbReference>
<gene>
    <name evidence="6" type="ORF">SAMN04244550_01208</name>
</gene>
<dbReference type="InterPro" id="IPR052155">
    <property type="entry name" value="Biofilm_reg_signaling"/>
</dbReference>
<dbReference type="PROSITE" id="PS50887">
    <property type="entry name" value="GGDEF"/>
    <property type="match status" value="1"/>
</dbReference>
<dbReference type="InterPro" id="IPR013655">
    <property type="entry name" value="PAS_fold_3"/>
</dbReference>
<evidence type="ECO:0000259" key="3">
    <source>
        <dbReference type="PROSITE" id="PS50113"/>
    </source>
</evidence>
<dbReference type="Gene3D" id="3.20.20.450">
    <property type="entry name" value="EAL domain"/>
    <property type="match status" value="1"/>
</dbReference>
<evidence type="ECO:0000313" key="6">
    <source>
        <dbReference type="EMBL" id="SDE85680.1"/>
    </source>
</evidence>
<dbReference type="SUPFAM" id="SSF141868">
    <property type="entry name" value="EAL domain-like"/>
    <property type="match status" value="1"/>
</dbReference>
<reference evidence="6 7" key="1">
    <citation type="submission" date="2016-10" db="EMBL/GenBank/DDBJ databases">
        <authorList>
            <person name="de Groot N.N."/>
        </authorList>
    </citation>
    <scope>NUCLEOTIDE SEQUENCE [LARGE SCALE GENOMIC DNA]</scope>
    <source>
        <strain evidence="7">DSM 938 / 37b4</strain>
    </source>
</reference>
<dbReference type="InterPro" id="IPR035965">
    <property type="entry name" value="PAS-like_dom_sf"/>
</dbReference>
<dbReference type="SUPFAM" id="SSF55785">
    <property type="entry name" value="PYP-like sensor domain (PAS domain)"/>
    <property type="match status" value="5"/>
</dbReference>
<sequence length="1261" mass="139916">MLTAPDFGGAAGEAATETCDGPPPPVTIDFDAAGRIIALADPAGLLDPAAPAAGAALADLFAPADRRRLATWLASEATATTLSLGVSRSRRPALPCHVTLLRPGPAQPGRAVLTEAASAEALARSRAERDEISRYLDQTLLGTWAWNLQTGATRMNDRWAAILGYRPTDLASRGRDTGPDAGPDTGPDTGLDTWRRLCHPDDLIRAQQELQRHLAGETPWYDVEARMRHRDGRWIWVRDVGRLQLRDAQGRPEWIYGVRRDIDATKAREGQLRRVQGLLEKAGALAGFGCWELDLRSEEIYWSDETCRIHGMPPGTVPPLDSAIDFYAPEARPVVTAAVAAAMRDGTSWQYELPLIRADGTRIWVLSLGEAQFEDGQPVRICGAFQDITARKETEKRLAEAAEAARIARDRLNTLADKAPGALFEHREHPSGRIDLPYFSARLPDLLGVSRAAIEADGAAAAANIHPEDAPILTAAIRTSRENLAPLVVVYRLVHPQKGLRRMQLSSMPVRQADGAVIWYGSVLDVTEQSAMQARLAETLEELRLAHERLDTIAQNVPGALFEMQRLGDVVSFPYFTHKFAELLGVTEEDMLTGGPAVFRNIPPAEFDAVFDAFWCARETLSQVEARHRVLLPDGSTRWINLWASPSVQADGRVRWFGKALDITERLEMEARASADAEEIRQAHARIASILDIVPVGLFEYRRHPDGRADFPYTSGRFSELVGLDRAAIDRLGGGLLARVVPEDRAAMEEMTRHSAESLTPWRMRFRFLHPERGQIWLMAASLPEAKPDGTLVWTGALYDATPDVLREAELERAYALAERMRGENEHLALHDGLTRLPNRRYFDRHIEARLRAAGGGGPRDCVLIQIDLDHFKQINDTLGHEAGDRVLMRVADLMRSTLQADDFAARLGGDEFCLLLAPGSTEVRARTVLERLRKGLDEPLRYRGHPCRISASFGVVIAKNITDLAEELQLYADAALYRAKAAGRNRVEIFDHAMAEQMHLDRLMAAQFSAAFERDEFEPWFQPQVRAQDLRLAGVEVLVRWRNPERGLLTPDAFLRVARDLRIVAEIDRVMMEKTATVLERLEATGIVLPRISFNVCTGRLRDPALPAAVRRVGRGRTRVALELIETGDWQEEGRNLRDTLTRLRAEGIEIEIDDFGSGQTSILGLMEIRPAALKIDRRIVAALRRDTHEADLVRQIVQIARTLGVATVAEGVETMAQAETLRLMGCDILQGYLFAPPLEEAAFRDYLARQLAPALDAPA</sequence>
<dbReference type="SMART" id="SM00086">
    <property type="entry name" value="PAC"/>
    <property type="match status" value="4"/>
</dbReference>
<dbReference type="PROSITE" id="PS50883">
    <property type="entry name" value="EAL"/>
    <property type="match status" value="1"/>
</dbReference>
<feature type="domain" description="EAL" evidence="4">
    <location>
        <begin position="1002"/>
        <end position="1253"/>
    </location>
</feature>
<dbReference type="Pfam" id="PF08447">
    <property type="entry name" value="PAS_3"/>
    <property type="match status" value="3"/>
</dbReference>
<feature type="domain" description="PAC" evidence="3">
    <location>
        <begin position="349"/>
        <end position="400"/>
    </location>
</feature>
<dbReference type="CDD" id="cd01949">
    <property type="entry name" value="GGDEF"/>
    <property type="match status" value="1"/>
</dbReference>
<dbReference type="InterPro" id="IPR029787">
    <property type="entry name" value="Nucleotide_cyclase"/>
</dbReference>
<evidence type="ECO:0000256" key="1">
    <source>
        <dbReference type="SAM" id="Coils"/>
    </source>
</evidence>
<dbReference type="Gene3D" id="3.30.70.270">
    <property type="match status" value="1"/>
</dbReference>
<dbReference type="InterPro" id="IPR001610">
    <property type="entry name" value="PAC"/>
</dbReference>
<feature type="domain" description="PAC" evidence="3">
    <location>
        <begin position="221"/>
        <end position="274"/>
    </location>
</feature>
<protein>
    <submittedName>
        <fullName evidence="6">PAS domain S-box-containing protein/diguanylate cyclase (GGDEF) domain-containing protein</fullName>
    </submittedName>
</protein>
<dbReference type="InterPro" id="IPR000700">
    <property type="entry name" value="PAS-assoc_C"/>
</dbReference>
<dbReference type="Proteomes" id="UP000183812">
    <property type="component" value="Unassembled WGS sequence"/>
</dbReference>
<evidence type="ECO:0000313" key="7">
    <source>
        <dbReference type="Proteomes" id="UP000183812"/>
    </source>
</evidence>
<dbReference type="Pfam" id="PF00563">
    <property type="entry name" value="EAL"/>
    <property type="match status" value="1"/>
</dbReference>
<dbReference type="PANTHER" id="PTHR44757:SF2">
    <property type="entry name" value="BIOFILM ARCHITECTURE MAINTENANCE PROTEIN MBAA"/>
    <property type="match status" value="1"/>
</dbReference>
<dbReference type="Gene3D" id="2.10.70.100">
    <property type="match status" value="1"/>
</dbReference>
<dbReference type="EMBL" id="FNAY01000004">
    <property type="protein sequence ID" value="SDE85680.1"/>
    <property type="molecule type" value="Genomic_DNA"/>
</dbReference>
<dbReference type="InterPro" id="IPR000014">
    <property type="entry name" value="PAS"/>
</dbReference>
<dbReference type="InterPro" id="IPR000160">
    <property type="entry name" value="GGDEF_dom"/>
</dbReference>
<evidence type="ECO:0000256" key="2">
    <source>
        <dbReference type="SAM" id="MobiDB-lite"/>
    </source>
</evidence>
<dbReference type="RefSeq" id="WP_081348819.1">
    <property type="nucleotide sequence ID" value="NZ_CP119563.1"/>
</dbReference>
<name>A0A1G7GC29_RHOCA</name>
<dbReference type="SMART" id="SM00091">
    <property type="entry name" value="PAS"/>
    <property type="match status" value="5"/>
</dbReference>
<evidence type="ECO:0000259" key="5">
    <source>
        <dbReference type="PROSITE" id="PS50887"/>
    </source>
</evidence>
<dbReference type="NCBIfam" id="TIGR00229">
    <property type="entry name" value="sensory_box"/>
    <property type="match status" value="3"/>
</dbReference>
<accession>A0A1G7GC29</accession>
<dbReference type="PANTHER" id="PTHR44757">
    <property type="entry name" value="DIGUANYLATE CYCLASE DGCP"/>
    <property type="match status" value="1"/>
</dbReference>
<dbReference type="NCBIfam" id="TIGR00254">
    <property type="entry name" value="GGDEF"/>
    <property type="match status" value="1"/>
</dbReference>
<dbReference type="SUPFAM" id="SSF55073">
    <property type="entry name" value="Nucleotide cyclase"/>
    <property type="match status" value="1"/>
</dbReference>
<dbReference type="InterPro" id="IPR035919">
    <property type="entry name" value="EAL_sf"/>
</dbReference>
<dbReference type="Pfam" id="PF00990">
    <property type="entry name" value="GGDEF"/>
    <property type="match status" value="1"/>
</dbReference>
<dbReference type="InterPro" id="IPR043128">
    <property type="entry name" value="Rev_trsase/Diguanyl_cyclase"/>
</dbReference>
<feature type="coiled-coil region" evidence="1">
    <location>
        <begin position="391"/>
        <end position="418"/>
    </location>
</feature>
<dbReference type="GO" id="GO:0003824">
    <property type="term" value="F:catalytic activity"/>
    <property type="evidence" value="ECO:0007669"/>
    <property type="project" value="UniProtKB-ARBA"/>
</dbReference>
<dbReference type="SMART" id="SM00052">
    <property type="entry name" value="EAL"/>
    <property type="match status" value="1"/>
</dbReference>
<dbReference type="OrthoDB" id="9814202at2"/>
<dbReference type="InterPro" id="IPR001633">
    <property type="entry name" value="EAL_dom"/>
</dbReference>
<dbReference type="Gene3D" id="3.30.450.20">
    <property type="entry name" value="PAS domain"/>
    <property type="match status" value="5"/>
</dbReference>
<dbReference type="AlphaFoldDB" id="A0A1G7GC29"/>
<proteinExistence type="predicted"/>
<evidence type="ECO:0000259" key="4">
    <source>
        <dbReference type="PROSITE" id="PS50883"/>
    </source>
</evidence>
<feature type="region of interest" description="Disordered" evidence="2">
    <location>
        <begin position="1"/>
        <end position="24"/>
    </location>
</feature>
<dbReference type="CDD" id="cd01948">
    <property type="entry name" value="EAL"/>
    <property type="match status" value="1"/>
</dbReference>
<dbReference type="CDD" id="cd00130">
    <property type="entry name" value="PAS"/>
    <property type="match status" value="4"/>
</dbReference>
<feature type="domain" description="GGDEF" evidence="5">
    <location>
        <begin position="860"/>
        <end position="993"/>
    </location>
</feature>